<dbReference type="EMBL" id="JAMSHJ010000004">
    <property type="protein sequence ID" value="KAI5421899.1"/>
    <property type="molecule type" value="Genomic_DNA"/>
</dbReference>
<feature type="compositionally biased region" description="Polar residues" evidence="1">
    <location>
        <begin position="108"/>
        <end position="121"/>
    </location>
</feature>
<evidence type="ECO:0000313" key="2">
    <source>
        <dbReference type="EMBL" id="KAI5421899.1"/>
    </source>
</evidence>
<comment type="caution">
    <text evidence="2">The sequence shown here is derived from an EMBL/GenBank/DDBJ whole genome shotgun (WGS) entry which is preliminary data.</text>
</comment>
<feature type="region of interest" description="Disordered" evidence="1">
    <location>
        <begin position="96"/>
        <end position="121"/>
    </location>
</feature>
<keyword evidence="3" id="KW-1185">Reference proteome</keyword>
<proteinExistence type="predicted"/>
<name>A0A9D5AX50_PEA</name>
<accession>A0A9D5AX50</accession>
<organism evidence="2 3">
    <name type="scientific">Pisum sativum</name>
    <name type="common">Garden pea</name>
    <name type="synonym">Lathyrus oleraceus</name>
    <dbReference type="NCBI Taxonomy" id="3888"/>
    <lineage>
        <taxon>Eukaryota</taxon>
        <taxon>Viridiplantae</taxon>
        <taxon>Streptophyta</taxon>
        <taxon>Embryophyta</taxon>
        <taxon>Tracheophyta</taxon>
        <taxon>Spermatophyta</taxon>
        <taxon>Magnoliopsida</taxon>
        <taxon>eudicotyledons</taxon>
        <taxon>Gunneridae</taxon>
        <taxon>Pentapetalae</taxon>
        <taxon>rosids</taxon>
        <taxon>fabids</taxon>
        <taxon>Fabales</taxon>
        <taxon>Fabaceae</taxon>
        <taxon>Papilionoideae</taxon>
        <taxon>50 kb inversion clade</taxon>
        <taxon>NPAAA clade</taxon>
        <taxon>Hologalegina</taxon>
        <taxon>IRL clade</taxon>
        <taxon>Fabeae</taxon>
        <taxon>Lathyrus</taxon>
    </lineage>
</organism>
<reference evidence="2 3" key="1">
    <citation type="journal article" date="2022" name="Nat. Genet.">
        <title>Improved pea reference genome and pan-genome highlight genomic features and evolutionary characteristics.</title>
        <authorList>
            <person name="Yang T."/>
            <person name="Liu R."/>
            <person name="Luo Y."/>
            <person name="Hu S."/>
            <person name="Wang D."/>
            <person name="Wang C."/>
            <person name="Pandey M.K."/>
            <person name="Ge S."/>
            <person name="Xu Q."/>
            <person name="Li N."/>
            <person name="Li G."/>
            <person name="Huang Y."/>
            <person name="Saxena R.K."/>
            <person name="Ji Y."/>
            <person name="Li M."/>
            <person name="Yan X."/>
            <person name="He Y."/>
            <person name="Liu Y."/>
            <person name="Wang X."/>
            <person name="Xiang C."/>
            <person name="Varshney R.K."/>
            <person name="Ding H."/>
            <person name="Gao S."/>
            <person name="Zong X."/>
        </authorList>
    </citation>
    <scope>NUCLEOTIDE SEQUENCE [LARGE SCALE GENOMIC DNA]</scope>
    <source>
        <strain evidence="2 3">cv. Zhongwan 6</strain>
    </source>
</reference>
<protein>
    <submittedName>
        <fullName evidence="2">Uncharacterized protein</fullName>
    </submittedName>
</protein>
<gene>
    <name evidence="2" type="ORF">KIW84_045375</name>
</gene>
<dbReference type="Gramene" id="Psat04G0537500-T1">
    <property type="protein sequence ID" value="KAI5421899.1"/>
    <property type="gene ID" value="KIW84_045375"/>
</dbReference>
<sequence>MELFEVLSGLKQLGYPTVESLWYHDTTEINEIVPLKEDIRAKGMKTIIVINGNVHLYVLHPILQPDIIEKPILSLDYNVVGPSENVGNDVQKDNMNEVSEESNEGETTKSVTIEGGTTENVTTDGTIELNQEVEGVDLKLELDEGFKCNHEEVEGHNCNQDEKGGFEFNQAVYEGL</sequence>
<evidence type="ECO:0000256" key="1">
    <source>
        <dbReference type="SAM" id="MobiDB-lite"/>
    </source>
</evidence>
<evidence type="ECO:0000313" key="3">
    <source>
        <dbReference type="Proteomes" id="UP001058974"/>
    </source>
</evidence>
<dbReference type="AlphaFoldDB" id="A0A9D5AX50"/>
<dbReference type="Proteomes" id="UP001058974">
    <property type="component" value="Chromosome 4"/>
</dbReference>